<dbReference type="Gene3D" id="3.30.420.10">
    <property type="entry name" value="Ribonuclease H-like superfamily/Ribonuclease H"/>
    <property type="match status" value="1"/>
</dbReference>
<feature type="domain" description="Integrase catalytic" evidence="4">
    <location>
        <begin position="576"/>
        <end position="740"/>
    </location>
</feature>
<gene>
    <name evidence="5" type="ORF">G2W53_036557</name>
</gene>
<dbReference type="Pfam" id="PF00665">
    <property type="entry name" value="rve"/>
    <property type="match status" value="1"/>
</dbReference>
<dbReference type="InterPro" id="IPR036875">
    <property type="entry name" value="Znf_CCHC_sf"/>
</dbReference>
<comment type="caution">
    <text evidence="5">The sequence shown here is derived from an EMBL/GenBank/DDBJ whole genome shotgun (WGS) entry which is preliminary data.</text>
</comment>
<keyword evidence="1" id="KW-0863">Zinc-finger</keyword>
<dbReference type="InterPro" id="IPR001878">
    <property type="entry name" value="Znf_CCHC"/>
</dbReference>
<dbReference type="SUPFAM" id="SSF53098">
    <property type="entry name" value="Ribonuclease H-like"/>
    <property type="match status" value="1"/>
</dbReference>
<dbReference type="PANTHER" id="PTHR47481:SF30">
    <property type="entry name" value="CCHC-TYPE DOMAIN-CONTAINING PROTEIN"/>
    <property type="match status" value="1"/>
</dbReference>
<accession>A0A834STR1</accession>
<dbReference type="InterPro" id="IPR025724">
    <property type="entry name" value="GAG-pre-integrase_dom"/>
</dbReference>
<dbReference type="Pfam" id="PF14223">
    <property type="entry name" value="Retrotran_gag_2"/>
    <property type="match status" value="1"/>
</dbReference>
<evidence type="ECO:0000313" key="5">
    <source>
        <dbReference type="EMBL" id="KAF7809814.1"/>
    </source>
</evidence>
<dbReference type="OrthoDB" id="1912561at2759"/>
<keyword evidence="1" id="KW-0479">Metal-binding</keyword>
<dbReference type="Pfam" id="PF22936">
    <property type="entry name" value="Pol_BBD"/>
    <property type="match status" value="1"/>
</dbReference>
<name>A0A834STR1_9FABA</name>
<evidence type="ECO:0000259" key="3">
    <source>
        <dbReference type="PROSITE" id="PS50158"/>
    </source>
</evidence>
<dbReference type="GO" id="GO:0008270">
    <property type="term" value="F:zinc ion binding"/>
    <property type="evidence" value="ECO:0007669"/>
    <property type="project" value="UniProtKB-KW"/>
</dbReference>
<dbReference type="InterPro" id="IPR001584">
    <property type="entry name" value="Integrase_cat-core"/>
</dbReference>
<dbReference type="Proteomes" id="UP000634136">
    <property type="component" value="Unassembled WGS sequence"/>
</dbReference>
<evidence type="ECO:0000259" key="4">
    <source>
        <dbReference type="PROSITE" id="PS50994"/>
    </source>
</evidence>
<sequence>MVSELSSTMDNEQRTNNENEQRANAGASSCSESKLYLQAAQATTIKLTESNFLVWQIQIIATINGYGLEEYLSNDSPPMYLTEADRQAKKVNKKREHWRKQDQLLASWLVASMTEEMVTRIQRQATSRQIWDRLHVFFSSQTRAKERLLRLQLRNTKKGTKSMSEYLLSVKKAVDELNSVGASISTHEHVESIFDGLPKDYESFVTNVSLRGDEYTVTEIEALLLIQETRVEKFKENLESVSANLTQTQQQNRTQNQNFRPQNPQFNNYNPRNYNANRGGGFRGNFNNSNRGRSRGRMPNAPYDPWTPSNNTWNGQRSHCQVCGRTGHLAVNCYHRYDQSYTEATLQQALNSQQPRPSYVNANNPPMEAMIAAPETLFDANWYPDSGASNHVTNTATNLHNRQPYDGSEKVFVGNGQGLQIPNIGHSSILLNNNTVLELKNLLHVPAITKNLISVSKLARDNNVYLEFNADAVLIKSQETKETLLKGRIKDGLYCFDNLQLQHLTKHAPYTTYTVQTSDNKDFSLWHSRLGHCSAKIVHCVLNKCNIKTFGNHSDVCHACCLGKSHALPFSSSLTQYTKPLELVHSDVWGPAPILSSTGYKYYVSFIDAYSRYTWLYLLKNKSDVLEAFIQFKTFVENQLNHKIKALQSDFGGEFQALTKTLQASGIHHRISCPHTHQQNGVAERKHRHITETGLALLAHASMPLKYWDEAFRTSVYIINRLPTTTLKNPSPLEVLFGTSVAEIKTLIHQLHQNFALKDLGKLHYFLGIEVNYQPNDSILLTQNKYLRDLLQKAGMSATKPVNTPMIPEVIVISSINFFDLYTQTITLDVMEDFQMKKGLDNNIIINNVGATNCTLHNIGHVAAASRHRDSNPENSPGVGHRKFGEDDVKHYNYNYVTSSQRSKTDFKPTEPGHSPGVGHAAHQDNQN</sequence>
<dbReference type="InterPro" id="IPR036397">
    <property type="entry name" value="RNaseH_sf"/>
</dbReference>
<dbReference type="Pfam" id="PF07727">
    <property type="entry name" value="RVT_2"/>
    <property type="match status" value="1"/>
</dbReference>
<dbReference type="InterPro" id="IPR054722">
    <property type="entry name" value="PolX-like_BBD"/>
</dbReference>
<feature type="region of interest" description="Disordered" evidence="2">
    <location>
        <begin position="865"/>
        <end position="887"/>
    </location>
</feature>
<dbReference type="InterPro" id="IPR012337">
    <property type="entry name" value="RNaseH-like_sf"/>
</dbReference>
<dbReference type="GO" id="GO:0015074">
    <property type="term" value="P:DNA integration"/>
    <property type="evidence" value="ECO:0007669"/>
    <property type="project" value="InterPro"/>
</dbReference>
<reference evidence="5" key="1">
    <citation type="submission" date="2020-09" db="EMBL/GenBank/DDBJ databases">
        <title>Genome-Enabled Discovery of Anthraquinone Biosynthesis in Senna tora.</title>
        <authorList>
            <person name="Kang S.-H."/>
            <person name="Pandey R.P."/>
            <person name="Lee C.-M."/>
            <person name="Sim J.-S."/>
            <person name="Jeong J.-T."/>
            <person name="Choi B.-S."/>
            <person name="Jung M."/>
            <person name="Ginzburg D."/>
            <person name="Zhao K."/>
            <person name="Won S.Y."/>
            <person name="Oh T.-J."/>
            <person name="Yu Y."/>
            <person name="Kim N.-H."/>
            <person name="Lee O.R."/>
            <person name="Lee T.-H."/>
            <person name="Bashyal P."/>
            <person name="Kim T.-S."/>
            <person name="Lee W.-H."/>
            <person name="Kawkins C."/>
            <person name="Kim C.-K."/>
            <person name="Kim J.S."/>
            <person name="Ahn B.O."/>
            <person name="Rhee S.Y."/>
            <person name="Sohng J.K."/>
        </authorList>
    </citation>
    <scope>NUCLEOTIDE SEQUENCE</scope>
    <source>
        <tissue evidence="5">Leaf</tissue>
    </source>
</reference>
<dbReference type="GO" id="GO:0003676">
    <property type="term" value="F:nucleic acid binding"/>
    <property type="evidence" value="ECO:0007669"/>
    <property type="project" value="InterPro"/>
</dbReference>
<dbReference type="PROSITE" id="PS50158">
    <property type="entry name" value="ZF_CCHC"/>
    <property type="match status" value="1"/>
</dbReference>
<feature type="domain" description="CCHC-type" evidence="3">
    <location>
        <begin position="320"/>
        <end position="333"/>
    </location>
</feature>
<evidence type="ECO:0000256" key="1">
    <source>
        <dbReference type="PROSITE-ProRule" id="PRU00047"/>
    </source>
</evidence>
<evidence type="ECO:0000313" key="6">
    <source>
        <dbReference type="Proteomes" id="UP000634136"/>
    </source>
</evidence>
<dbReference type="PROSITE" id="PS50994">
    <property type="entry name" value="INTEGRASE"/>
    <property type="match status" value="1"/>
</dbReference>
<dbReference type="Pfam" id="PF13976">
    <property type="entry name" value="gag_pre-integrs"/>
    <property type="match status" value="1"/>
</dbReference>
<feature type="region of interest" description="Disordered" evidence="2">
    <location>
        <begin position="899"/>
        <end position="928"/>
    </location>
</feature>
<protein>
    <submittedName>
        <fullName evidence="5">Retrovirus-related Pol polyprotein from transposon TNT 1-94</fullName>
    </submittedName>
</protein>
<dbReference type="EMBL" id="JAAIUW010000011">
    <property type="protein sequence ID" value="KAF7809814.1"/>
    <property type="molecule type" value="Genomic_DNA"/>
</dbReference>
<proteinExistence type="predicted"/>
<keyword evidence="6" id="KW-1185">Reference proteome</keyword>
<dbReference type="PANTHER" id="PTHR47481">
    <property type="match status" value="1"/>
</dbReference>
<organism evidence="5 6">
    <name type="scientific">Senna tora</name>
    <dbReference type="NCBI Taxonomy" id="362788"/>
    <lineage>
        <taxon>Eukaryota</taxon>
        <taxon>Viridiplantae</taxon>
        <taxon>Streptophyta</taxon>
        <taxon>Embryophyta</taxon>
        <taxon>Tracheophyta</taxon>
        <taxon>Spermatophyta</taxon>
        <taxon>Magnoliopsida</taxon>
        <taxon>eudicotyledons</taxon>
        <taxon>Gunneridae</taxon>
        <taxon>Pentapetalae</taxon>
        <taxon>rosids</taxon>
        <taxon>fabids</taxon>
        <taxon>Fabales</taxon>
        <taxon>Fabaceae</taxon>
        <taxon>Caesalpinioideae</taxon>
        <taxon>Cassia clade</taxon>
        <taxon>Senna</taxon>
    </lineage>
</organism>
<feature type="region of interest" description="Disordered" evidence="2">
    <location>
        <begin position="247"/>
        <end position="269"/>
    </location>
</feature>
<dbReference type="InterPro" id="IPR013103">
    <property type="entry name" value="RVT_2"/>
</dbReference>
<dbReference type="SUPFAM" id="SSF57756">
    <property type="entry name" value="Retrovirus zinc finger-like domains"/>
    <property type="match status" value="1"/>
</dbReference>
<evidence type="ECO:0000256" key="2">
    <source>
        <dbReference type="SAM" id="MobiDB-lite"/>
    </source>
</evidence>
<feature type="compositionally biased region" description="Basic and acidic residues" evidence="2">
    <location>
        <begin position="11"/>
        <end position="21"/>
    </location>
</feature>
<feature type="region of interest" description="Disordered" evidence="2">
    <location>
        <begin position="1"/>
        <end position="26"/>
    </location>
</feature>
<feature type="compositionally biased region" description="Polar residues" evidence="2">
    <location>
        <begin position="1"/>
        <end position="10"/>
    </location>
</feature>
<feature type="region of interest" description="Disordered" evidence="2">
    <location>
        <begin position="288"/>
        <end position="310"/>
    </location>
</feature>
<dbReference type="AlphaFoldDB" id="A0A834STR1"/>
<keyword evidence="1" id="KW-0862">Zinc</keyword>